<evidence type="ECO:0000256" key="5">
    <source>
        <dbReference type="ARBA" id="ARBA00023070"/>
    </source>
</evidence>
<evidence type="ECO:0000259" key="7">
    <source>
        <dbReference type="Pfam" id="PF01593"/>
    </source>
</evidence>
<evidence type="ECO:0000256" key="1">
    <source>
        <dbReference type="ARBA" id="ARBA00004814"/>
    </source>
</evidence>
<comment type="catalytic activity">
    <reaction evidence="6">
        <text>L-tryptophan + O2 = indole-3-acetamide + CO2 + H2O</text>
        <dbReference type="Rhea" id="RHEA:16165"/>
        <dbReference type="ChEBI" id="CHEBI:15377"/>
        <dbReference type="ChEBI" id="CHEBI:15379"/>
        <dbReference type="ChEBI" id="CHEBI:16031"/>
        <dbReference type="ChEBI" id="CHEBI:16526"/>
        <dbReference type="ChEBI" id="CHEBI:57912"/>
        <dbReference type="EC" id="1.13.12.3"/>
    </reaction>
</comment>
<evidence type="ECO:0000313" key="8">
    <source>
        <dbReference type="EMBL" id="QNF34804.1"/>
    </source>
</evidence>
<feature type="domain" description="Amine oxidase" evidence="7">
    <location>
        <begin position="59"/>
        <end position="486"/>
    </location>
</feature>
<evidence type="ECO:0000256" key="2">
    <source>
        <dbReference type="ARBA" id="ARBA00005833"/>
    </source>
</evidence>
<organism evidence="8 9">
    <name type="scientific">Adhaeribacter swui</name>
    <dbReference type="NCBI Taxonomy" id="2086471"/>
    <lineage>
        <taxon>Bacteria</taxon>
        <taxon>Pseudomonadati</taxon>
        <taxon>Bacteroidota</taxon>
        <taxon>Cytophagia</taxon>
        <taxon>Cytophagales</taxon>
        <taxon>Hymenobacteraceae</taxon>
        <taxon>Adhaeribacter</taxon>
    </lineage>
</organism>
<keyword evidence="5" id="KW-0073">Auxin biosynthesis</keyword>
<proteinExistence type="inferred from homology"/>
<dbReference type="GO" id="GO:0009851">
    <property type="term" value="P:auxin biosynthetic process"/>
    <property type="evidence" value="ECO:0007669"/>
    <property type="project" value="UniProtKB-KW"/>
</dbReference>
<dbReference type="InterPro" id="IPR050281">
    <property type="entry name" value="Flavin_monoamine_oxidase"/>
</dbReference>
<reference evidence="8 9" key="1">
    <citation type="journal article" date="2018" name="Int. J. Syst. Evol. Microbiol.">
        <title>Adhaeribacter swui sp. nov., isolated from wet mud.</title>
        <authorList>
            <person name="Kim D.U."/>
            <person name="Kim K.W."/>
            <person name="Kang M.S."/>
            <person name="Kim J.Y."/>
            <person name="Jang J.H."/>
            <person name="Kim M.K."/>
        </authorList>
    </citation>
    <scope>NUCLEOTIDE SEQUENCE [LARGE SCALE GENOMIC DNA]</scope>
    <source>
        <strain evidence="8 9">KCTC 52873</strain>
    </source>
</reference>
<dbReference type="KEGG" id="aswu:HUW51_19490"/>
<comment type="pathway">
    <text evidence="1">Plant hormone metabolism; auxin biosynthesis.</text>
</comment>
<dbReference type="InterPro" id="IPR036188">
    <property type="entry name" value="FAD/NAD-bd_sf"/>
</dbReference>
<dbReference type="Pfam" id="PF01593">
    <property type="entry name" value="Amino_oxidase"/>
    <property type="match status" value="1"/>
</dbReference>
<dbReference type="Gene3D" id="3.50.50.60">
    <property type="entry name" value="FAD/NAD(P)-binding domain"/>
    <property type="match status" value="1"/>
</dbReference>
<evidence type="ECO:0000313" key="9">
    <source>
        <dbReference type="Proteomes" id="UP000515237"/>
    </source>
</evidence>
<dbReference type="Gene3D" id="1.10.405.10">
    <property type="entry name" value="Guanine Nucleotide Dissociation Inhibitor, domain 1"/>
    <property type="match status" value="1"/>
</dbReference>
<dbReference type="GO" id="GO:0050361">
    <property type="term" value="F:tryptophan 2-monooxygenase activity"/>
    <property type="evidence" value="ECO:0007669"/>
    <property type="project" value="UniProtKB-EC"/>
</dbReference>
<dbReference type="InterPro" id="IPR002937">
    <property type="entry name" value="Amino_oxidase"/>
</dbReference>
<dbReference type="Gene3D" id="3.90.660.10">
    <property type="match status" value="1"/>
</dbReference>
<dbReference type="PROSITE" id="PS51318">
    <property type="entry name" value="TAT"/>
    <property type="match status" value="1"/>
</dbReference>
<dbReference type="RefSeq" id="WP_185271298.1">
    <property type="nucleotide sequence ID" value="NZ_CP055156.1"/>
</dbReference>
<gene>
    <name evidence="8" type="ORF">HUW51_19490</name>
</gene>
<dbReference type="PANTHER" id="PTHR10742:SF410">
    <property type="entry name" value="LYSINE-SPECIFIC HISTONE DEMETHYLASE 2"/>
    <property type="match status" value="1"/>
</dbReference>
<protein>
    <recommendedName>
        <fullName evidence="4">Tryptophan 2-monooxygenase</fullName>
        <ecNumber evidence="3">1.13.12.3</ecNumber>
    </recommendedName>
</protein>
<dbReference type="EC" id="1.13.12.3" evidence="3"/>
<dbReference type="PANTHER" id="PTHR10742">
    <property type="entry name" value="FLAVIN MONOAMINE OXIDASE"/>
    <property type="match status" value="1"/>
</dbReference>
<name>A0A7G7GCC0_9BACT</name>
<dbReference type="SUPFAM" id="SSF51905">
    <property type="entry name" value="FAD/NAD(P)-binding domain"/>
    <property type="match status" value="1"/>
</dbReference>
<dbReference type="InterPro" id="IPR006311">
    <property type="entry name" value="TAT_signal"/>
</dbReference>
<evidence type="ECO:0000256" key="6">
    <source>
        <dbReference type="ARBA" id="ARBA00047321"/>
    </source>
</evidence>
<comment type="similarity">
    <text evidence="2">Belongs to the tryptophan 2-monooxygenase family.</text>
</comment>
<evidence type="ECO:0000256" key="3">
    <source>
        <dbReference type="ARBA" id="ARBA00012535"/>
    </source>
</evidence>
<dbReference type="AlphaFoldDB" id="A0A7G7GCC0"/>
<dbReference type="Proteomes" id="UP000515237">
    <property type="component" value="Chromosome"/>
</dbReference>
<dbReference type="EMBL" id="CP055156">
    <property type="protein sequence ID" value="QNF34804.1"/>
    <property type="molecule type" value="Genomic_DNA"/>
</dbReference>
<keyword evidence="9" id="KW-1185">Reference proteome</keyword>
<evidence type="ECO:0000256" key="4">
    <source>
        <dbReference type="ARBA" id="ARBA00017871"/>
    </source>
</evidence>
<accession>A0A7G7GCC0</accession>
<sequence length="489" mass="54768">MKQVNRRDFLKSTVVAGLGTTLFTPELEASSVSQSNPATQLTTPSNQAGKKVIVAGGGIAGLCCGYELMKRGHDVTVLEGSPRHGGHVLTVRDGLSDGLYADFGAENITKPGYELFWDYAKQFNLTVLPYPKRDSVLRRINGKFYSEEMLRDPAVLKNFGFNSREITFLGQNEWPELDLLYTKPYLAKFTDEYQPFGVGYDHLDTMPISEIYRKEGASPAALQFLSGKDTSAQFELWRQAILQMRGLPLYPKKVYRLQNGNQSLPNAFAKQLGERVKLNAPITSIKHHAGGVSVTYLEFGKEKEMTADYLANCIPLPAFSKIPITPALPPEKQYVLEHIAYDSYARFVFQASSKFWLKDNLSINMELNHPHIGGIWQVAEEVDTHRVALMGMCPGGTTPDQAVAAFREIYPGKQDTIEQALVKDWPREKYAFTCERLNFPMGSLKKLWPQVMQPHGRIHFAGAYADNLNWGMEAATRSANRVAKEIDQA</sequence>